<evidence type="ECO:0000259" key="9">
    <source>
        <dbReference type="PROSITE" id="PS50112"/>
    </source>
</evidence>
<dbReference type="Gene3D" id="3.30.450.20">
    <property type="entry name" value="PAS domain"/>
    <property type="match status" value="1"/>
</dbReference>
<evidence type="ECO:0000256" key="3">
    <source>
        <dbReference type="ARBA" id="ARBA00022475"/>
    </source>
</evidence>
<name>A0A2G6KJ20_9BACT</name>
<dbReference type="CDD" id="cd00130">
    <property type="entry name" value="PAS"/>
    <property type="match status" value="1"/>
</dbReference>
<dbReference type="PROSITE" id="PS50125">
    <property type="entry name" value="GUANYLATE_CYCLASE_2"/>
    <property type="match status" value="1"/>
</dbReference>
<feature type="domain" description="Guanylate cyclase" evidence="10">
    <location>
        <begin position="307"/>
        <end position="439"/>
    </location>
</feature>
<keyword evidence="4" id="KW-0812">Transmembrane</keyword>
<dbReference type="GO" id="GO:0006355">
    <property type="term" value="P:regulation of DNA-templated transcription"/>
    <property type="evidence" value="ECO:0007669"/>
    <property type="project" value="InterPro"/>
</dbReference>
<gene>
    <name evidence="11" type="ORF">CSA56_03345</name>
</gene>
<evidence type="ECO:0000313" key="12">
    <source>
        <dbReference type="Proteomes" id="UP000230821"/>
    </source>
</evidence>
<dbReference type="SMART" id="SM00448">
    <property type="entry name" value="REC"/>
    <property type="match status" value="1"/>
</dbReference>
<dbReference type="SUPFAM" id="SSF55073">
    <property type="entry name" value="Nucleotide cyclase"/>
    <property type="match status" value="1"/>
</dbReference>
<dbReference type="SUPFAM" id="SSF55785">
    <property type="entry name" value="PYP-like sensor domain (PAS domain)"/>
    <property type="match status" value="1"/>
</dbReference>
<sequence length="488" mass="54677">MMDYVNVHSDSRQQYLLCVDDDRSILDALDSQLSEKFGDCYEVEIAQNGSEAMELFENISRDGGRVELILCDQMMPGLLGQHVLERIHQHDPRVMKILLTGQAGLDAVSYAVNRAGLHKYIEKPWDKYDLLLTVENLLNQYHMSEALEIAHKRYETILHSMNNGVISLDFQGKIISFNQAAETMLGFRAKDVLGKTYFEVFFNYQGNETMNDIVLQAIHETLPDTYTEVDFLKCDGKTIPLGLMTSLLKDTGGSELGILIVLHDLTEIQRYTSLKDMFSRYVSKEIVEYISDSDEQVTLYGEKREVSILFSDIRGFTSMTERLDPTEVVSILNAYFSCMINVIYQHKGTLDKFLGDGMMCIFGAPIDQPDHAARAARTALAMKKALVAFNKQQLEQGKHTLEVGIGINSGDAVVGNVGSEKRLEYTAIGDNVNLAARLQAIAGGGQILISDSTYNAIKSQAIADLLPPVKVKGKIHEVQVYELWDMQE</sequence>
<dbReference type="InterPro" id="IPR029787">
    <property type="entry name" value="Nucleotide_cyclase"/>
</dbReference>
<dbReference type="SMART" id="SM00091">
    <property type="entry name" value="PAS"/>
    <property type="match status" value="1"/>
</dbReference>
<keyword evidence="5" id="KW-1133">Transmembrane helix</keyword>
<dbReference type="PANTHER" id="PTHR43081">
    <property type="entry name" value="ADENYLATE CYCLASE, TERMINAL-DIFFERENTIATION SPECIFIC-RELATED"/>
    <property type="match status" value="1"/>
</dbReference>
<dbReference type="GO" id="GO:0030313">
    <property type="term" value="C:cell envelope"/>
    <property type="evidence" value="ECO:0007669"/>
    <property type="project" value="UniProtKB-SubCell"/>
</dbReference>
<feature type="modified residue" description="4-aspartylphosphate" evidence="7">
    <location>
        <position position="72"/>
    </location>
</feature>
<dbReference type="Pfam" id="PF00989">
    <property type="entry name" value="PAS"/>
    <property type="match status" value="1"/>
</dbReference>
<dbReference type="PROSITE" id="PS50110">
    <property type="entry name" value="RESPONSE_REGULATORY"/>
    <property type="match status" value="1"/>
</dbReference>
<organism evidence="11 12">
    <name type="scientific">candidate division KSB3 bacterium</name>
    <dbReference type="NCBI Taxonomy" id="2044937"/>
    <lineage>
        <taxon>Bacteria</taxon>
        <taxon>candidate division KSB3</taxon>
    </lineage>
</organism>
<evidence type="ECO:0000256" key="5">
    <source>
        <dbReference type="ARBA" id="ARBA00022989"/>
    </source>
</evidence>
<dbReference type="InterPro" id="IPR001054">
    <property type="entry name" value="A/G_cyclase"/>
</dbReference>
<comment type="caution">
    <text evidence="11">The sequence shown here is derived from an EMBL/GenBank/DDBJ whole genome shotgun (WGS) entry which is preliminary data.</text>
</comment>
<evidence type="ECO:0000259" key="8">
    <source>
        <dbReference type="PROSITE" id="PS50110"/>
    </source>
</evidence>
<dbReference type="GO" id="GO:0000160">
    <property type="term" value="P:phosphorelay signal transduction system"/>
    <property type="evidence" value="ECO:0007669"/>
    <property type="project" value="InterPro"/>
</dbReference>
<dbReference type="InterPro" id="IPR001789">
    <property type="entry name" value="Sig_transdc_resp-reg_receiver"/>
</dbReference>
<reference evidence="11 12" key="1">
    <citation type="submission" date="2017-10" db="EMBL/GenBank/DDBJ databases">
        <title>Novel microbial diversity and functional potential in the marine mammal oral microbiome.</title>
        <authorList>
            <person name="Dudek N.K."/>
            <person name="Sun C.L."/>
            <person name="Burstein D."/>
            <person name="Kantor R.S."/>
            <person name="Aliaga Goltsman D.S."/>
            <person name="Bik E.M."/>
            <person name="Thomas B.C."/>
            <person name="Banfield J.F."/>
            <person name="Relman D.A."/>
        </authorList>
    </citation>
    <scope>NUCLEOTIDE SEQUENCE [LARGE SCALE GENOMIC DNA]</scope>
    <source>
        <strain evidence="11">DOLJORAL78_47_16</strain>
    </source>
</reference>
<dbReference type="Pfam" id="PF00072">
    <property type="entry name" value="Response_reg"/>
    <property type="match status" value="1"/>
</dbReference>
<dbReference type="Gene3D" id="3.40.50.2300">
    <property type="match status" value="1"/>
</dbReference>
<feature type="domain" description="Response regulatory" evidence="8">
    <location>
        <begin position="15"/>
        <end position="138"/>
    </location>
</feature>
<dbReference type="GO" id="GO:0006171">
    <property type="term" value="P:cAMP biosynthetic process"/>
    <property type="evidence" value="ECO:0007669"/>
    <property type="project" value="TreeGrafter"/>
</dbReference>
<keyword evidence="3" id="KW-1003">Cell membrane</keyword>
<dbReference type="GO" id="GO:0004016">
    <property type="term" value="F:adenylate cyclase activity"/>
    <property type="evidence" value="ECO:0007669"/>
    <property type="project" value="UniProtKB-ARBA"/>
</dbReference>
<evidence type="ECO:0000256" key="6">
    <source>
        <dbReference type="ARBA" id="ARBA00023136"/>
    </source>
</evidence>
<evidence type="ECO:0008006" key="13">
    <source>
        <dbReference type="Google" id="ProtNLM"/>
    </source>
</evidence>
<dbReference type="InterPro" id="IPR000014">
    <property type="entry name" value="PAS"/>
</dbReference>
<comment type="similarity">
    <text evidence="2">Belongs to the adenylyl cyclase class-3 family.</text>
</comment>
<dbReference type="InterPro" id="IPR011006">
    <property type="entry name" value="CheY-like_superfamily"/>
</dbReference>
<dbReference type="EMBL" id="PDSK01000037">
    <property type="protein sequence ID" value="PIE35644.1"/>
    <property type="molecule type" value="Genomic_DNA"/>
</dbReference>
<keyword evidence="6" id="KW-0472">Membrane</keyword>
<feature type="domain" description="PAS" evidence="9">
    <location>
        <begin position="150"/>
        <end position="221"/>
    </location>
</feature>
<dbReference type="Gene3D" id="3.30.70.1230">
    <property type="entry name" value="Nucleotide cyclase"/>
    <property type="match status" value="1"/>
</dbReference>
<evidence type="ECO:0000259" key="10">
    <source>
        <dbReference type="PROSITE" id="PS50125"/>
    </source>
</evidence>
<dbReference type="NCBIfam" id="TIGR00229">
    <property type="entry name" value="sensory_box"/>
    <property type="match status" value="1"/>
</dbReference>
<keyword evidence="7" id="KW-0597">Phosphoprotein</keyword>
<dbReference type="Proteomes" id="UP000230821">
    <property type="component" value="Unassembled WGS sequence"/>
</dbReference>
<evidence type="ECO:0000256" key="4">
    <source>
        <dbReference type="ARBA" id="ARBA00022692"/>
    </source>
</evidence>
<evidence type="ECO:0000256" key="2">
    <source>
        <dbReference type="ARBA" id="ARBA00005381"/>
    </source>
</evidence>
<dbReference type="PROSITE" id="PS50112">
    <property type="entry name" value="PAS"/>
    <property type="match status" value="1"/>
</dbReference>
<evidence type="ECO:0000313" key="11">
    <source>
        <dbReference type="EMBL" id="PIE35644.1"/>
    </source>
</evidence>
<comment type="subcellular location">
    <subcellularLocation>
        <location evidence="1">Cell envelope</location>
    </subcellularLocation>
</comment>
<dbReference type="SUPFAM" id="SSF52172">
    <property type="entry name" value="CheY-like"/>
    <property type="match status" value="1"/>
</dbReference>
<dbReference type="InterPro" id="IPR013767">
    <property type="entry name" value="PAS_fold"/>
</dbReference>
<dbReference type="FunFam" id="3.30.70.1230:FF:000016">
    <property type="entry name" value="Adenylate/guanylate cyclase domain-containing protein"/>
    <property type="match status" value="1"/>
</dbReference>
<proteinExistence type="inferred from homology"/>
<dbReference type="SMART" id="SM00044">
    <property type="entry name" value="CYCc"/>
    <property type="match status" value="1"/>
</dbReference>
<dbReference type="AlphaFoldDB" id="A0A2G6KJ20"/>
<dbReference type="CDD" id="cd07302">
    <property type="entry name" value="CHD"/>
    <property type="match status" value="1"/>
</dbReference>
<dbReference type="PANTHER" id="PTHR43081:SF1">
    <property type="entry name" value="ADENYLATE CYCLASE, TERMINAL-DIFFERENTIATION SPECIFIC"/>
    <property type="match status" value="1"/>
</dbReference>
<dbReference type="InterPro" id="IPR035965">
    <property type="entry name" value="PAS-like_dom_sf"/>
</dbReference>
<evidence type="ECO:0000256" key="1">
    <source>
        <dbReference type="ARBA" id="ARBA00004196"/>
    </source>
</evidence>
<dbReference type="Pfam" id="PF00211">
    <property type="entry name" value="Guanylate_cyc"/>
    <property type="match status" value="1"/>
</dbReference>
<protein>
    <recommendedName>
        <fullName evidence="13">Diguanylate cyclase</fullName>
    </recommendedName>
</protein>
<accession>A0A2G6KJ20</accession>
<dbReference type="InterPro" id="IPR050697">
    <property type="entry name" value="Adenylyl/Guanylyl_Cyclase_3/4"/>
</dbReference>
<evidence type="ECO:0000256" key="7">
    <source>
        <dbReference type="PROSITE-ProRule" id="PRU00169"/>
    </source>
</evidence>